<dbReference type="PROSITE" id="PS51404">
    <property type="entry name" value="DYP_PEROXIDASE"/>
    <property type="match status" value="1"/>
</dbReference>
<reference evidence="7 8" key="1">
    <citation type="submission" date="2018-10" db="EMBL/GenBank/DDBJ databases">
        <title>Genomic Encyclopedia of Type Strains, Phase IV (KMG-IV): sequencing the most valuable type-strain genomes for metagenomic binning, comparative biology and taxonomic classification.</title>
        <authorList>
            <person name="Goeker M."/>
        </authorList>
    </citation>
    <scope>NUCLEOTIDE SEQUENCE [LARGE SCALE GENOMIC DNA]</scope>
    <source>
        <strain evidence="7 8">DSM 25080</strain>
    </source>
</reference>
<dbReference type="Proteomes" id="UP000267187">
    <property type="component" value="Unassembled WGS sequence"/>
</dbReference>
<dbReference type="RefSeq" id="WP_170150844.1">
    <property type="nucleotide sequence ID" value="NZ_REFJ01000005.1"/>
</dbReference>
<dbReference type="SUPFAM" id="SSF54909">
    <property type="entry name" value="Dimeric alpha+beta barrel"/>
    <property type="match status" value="1"/>
</dbReference>
<keyword evidence="2 7" id="KW-0575">Peroxidase</keyword>
<dbReference type="EMBL" id="REFJ01000005">
    <property type="protein sequence ID" value="RMA78820.1"/>
    <property type="molecule type" value="Genomic_DNA"/>
</dbReference>
<evidence type="ECO:0000256" key="1">
    <source>
        <dbReference type="ARBA" id="ARBA00001970"/>
    </source>
</evidence>
<dbReference type="GO" id="GO:0020037">
    <property type="term" value="F:heme binding"/>
    <property type="evidence" value="ECO:0007669"/>
    <property type="project" value="InterPro"/>
</dbReference>
<comment type="caution">
    <text evidence="7">The sequence shown here is derived from an EMBL/GenBank/DDBJ whole genome shotgun (WGS) entry which is preliminary data.</text>
</comment>
<evidence type="ECO:0000313" key="7">
    <source>
        <dbReference type="EMBL" id="RMA78820.1"/>
    </source>
</evidence>
<dbReference type="AlphaFoldDB" id="A0A3M0A1X9"/>
<evidence type="ECO:0000256" key="5">
    <source>
        <dbReference type="ARBA" id="ARBA00023004"/>
    </source>
</evidence>
<dbReference type="InterPro" id="IPR006314">
    <property type="entry name" value="Dyp_peroxidase"/>
</dbReference>
<keyword evidence="5" id="KW-0408">Iron</keyword>
<proteinExistence type="predicted"/>
<organism evidence="7 8">
    <name type="scientific">Umboniibacter marinipuniceus</name>
    <dbReference type="NCBI Taxonomy" id="569599"/>
    <lineage>
        <taxon>Bacteria</taxon>
        <taxon>Pseudomonadati</taxon>
        <taxon>Pseudomonadota</taxon>
        <taxon>Gammaproteobacteria</taxon>
        <taxon>Cellvibrionales</taxon>
        <taxon>Cellvibrionaceae</taxon>
        <taxon>Umboniibacter</taxon>
    </lineage>
</organism>
<gene>
    <name evidence="7" type="ORF">DFR27_2159</name>
</gene>
<keyword evidence="4" id="KW-0560">Oxidoreductase</keyword>
<feature type="domain" description="Dyp-type peroxidase C-terminal" evidence="6">
    <location>
        <begin position="127"/>
        <end position="285"/>
    </location>
</feature>
<accession>A0A3M0A1X9</accession>
<evidence type="ECO:0000259" key="6">
    <source>
        <dbReference type="Pfam" id="PF20628"/>
    </source>
</evidence>
<comment type="cofactor">
    <cofactor evidence="1">
        <name>heme b</name>
        <dbReference type="ChEBI" id="CHEBI:60344"/>
    </cofactor>
</comment>
<keyword evidence="8" id="KW-1185">Reference proteome</keyword>
<dbReference type="GO" id="GO:0005829">
    <property type="term" value="C:cytosol"/>
    <property type="evidence" value="ECO:0007669"/>
    <property type="project" value="TreeGrafter"/>
</dbReference>
<dbReference type="GO" id="GO:0004601">
    <property type="term" value="F:peroxidase activity"/>
    <property type="evidence" value="ECO:0007669"/>
    <property type="project" value="UniProtKB-KW"/>
</dbReference>
<evidence type="ECO:0000256" key="3">
    <source>
        <dbReference type="ARBA" id="ARBA00022723"/>
    </source>
</evidence>
<keyword evidence="3" id="KW-0479">Metal-binding</keyword>
<sequence>MEPQQSIFSDGHNHRLFLEFSLNESPNLKTVKAALRALRAQSEVEVVVAFGRKFSRLLEIALPNNFHDFASLESSSGAIAPATQNDLFVWLQGEDSAIFEVSFQLVQALQNSLSIERELNGFDYRESKDLMSFEDGSANPKGSAIQTAALVPEGEAGEGGSIVLTQQWVHKLAKFFALTPHEQSAVIGRDKATNEELSSEDMPNNAHVARTDVDLDGVPTKVWRRSSPYGTPSKHGLYFLSFSCDQRRHQLQLDSMYGLTGDGVSDHILAFSDAVSGSYYFAPSETVLREMLS</sequence>
<dbReference type="GO" id="GO:0046872">
    <property type="term" value="F:metal ion binding"/>
    <property type="evidence" value="ECO:0007669"/>
    <property type="project" value="UniProtKB-KW"/>
</dbReference>
<dbReference type="PANTHER" id="PTHR30521">
    <property type="entry name" value="DEFERROCHELATASE/PEROXIDASE"/>
    <property type="match status" value="1"/>
</dbReference>
<dbReference type="Pfam" id="PF20628">
    <property type="entry name" value="Dyp_perox_C"/>
    <property type="match status" value="1"/>
</dbReference>
<evidence type="ECO:0000256" key="2">
    <source>
        <dbReference type="ARBA" id="ARBA00022559"/>
    </source>
</evidence>
<dbReference type="InterPro" id="IPR048328">
    <property type="entry name" value="Dyp_perox_C"/>
</dbReference>
<dbReference type="NCBIfam" id="TIGR01413">
    <property type="entry name" value="Dyp_perox_fam"/>
    <property type="match status" value="1"/>
</dbReference>
<protein>
    <submittedName>
        <fullName evidence="7">Putative iron-dependent peroxidase</fullName>
    </submittedName>
</protein>
<evidence type="ECO:0000256" key="4">
    <source>
        <dbReference type="ARBA" id="ARBA00023002"/>
    </source>
</evidence>
<evidence type="ECO:0000313" key="8">
    <source>
        <dbReference type="Proteomes" id="UP000267187"/>
    </source>
</evidence>
<dbReference type="PANTHER" id="PTHR30521:SF0">
    <property type="entry name" value="DYP-TYPE PEROXIDASE FAMILY PROTEIN"/>
    <property type="match status" value="1"/>
</dbReference>
<dbReference type="InterPro" id="IPR011008">
    <property type="entry name" value="Dimeric_a/b-barrel"/>
</dbReference>
<name>A0A3M0A1X9_9GAMM</name>